<evidence type="ECO:0000259" key="2">
    <source>
        <dbReference type="Pfam" id="PF02608"/>
    </source>
</evidence>
<name>A0ABS9CHS6_9BACT</name>
<dbReference type="InterPro" id="IPR003760">
    <property type="entry name" value="PnrA-like"/>
</dbReference>
<feature type="domain" description="ABC transporter substrate-binding protein PnrA-like" evidence="2">
    <location>
        <begin position="45"/>
        <end position="307"/>
    </location>
</feature>
<keyword evidence="1" id="KW-0732">Signal</keyword>
<dbReference type="Pfam" id="PF02608">
    <property type="entry name" value="Bmp"/>
    <property type="match status" value="1"/>
</dbReference>
<evidence type="ECO:0000313" key="3">
    <source>
        <dbReference type="EMBL" id="MCF2564115.1"/>
    </source>
</evidence>
<dbReference type="RefSeq" id="WP_301638247.1">
    <property type="nucleotide sequence ID" value="NZ_JADYTN010000017.1"/>
</dbReference>
<proteinExistence type="predicted"/>
<dbReference type="Gene3D" id="3.40.50.2300">
    <property type="match status" value="2"/>
</dbReference>
<evidence type="ECO:0000256" key="1">
    <source>
        <dbReference type="ARBA" id="ARBA00022729"/>
    </source>
</evidence>
<accession>A0ABS9CHS6</accession>
<keyword evidence="4" id="KW-1185">Reference proteome</keyword>
<organism evidence="3 4">
    <name type="scientific">Xylanibacter brevis</name>
    <dbReference type="NCBI Taxonomy" id="83231"/>
    <lineage>
        <taxon>Bacteria</taxon>
        <taxon>Pseudomonadati</taxon>
        <taxon>Bacteroidota</taxon>
        <taxon>Bacteroidia</taxon>
        <taxon>Bacteroidales</taxon>
        <taxon>Prevotellaceae</taxon>
        <taxon>Xylanibacter</taxon>
    </lineage>
</organism>
<dbReference type="Proteomes" id="UP001200470">
    <property type="component" value="Unassembled WGS sequence"/>
</dbReference>
<reference evidence="3 4" key="1">
    <citation type="submission" date="2020-12" db="EMBL/GenBank/DDBJ databases">
        <title>Whole genome sequences of gut porcine anaerobes.</title>
        <authorList>
            <person name="Kubasova T."/>
            <person name="Jahodarova E."/>
            <person name="Rychlik I."/>
        </authorList>
    </citation>
    <scope>NUCLEOTIDE SEQUENCE [LARGE SCALE GENOMIC DNA]</scope>
    <source>
        <strain evidence="3 4">An925</strain>
    </source>
</reference>
<sequence>MSCIITRNVIRVVFIVAILFSIVGCSDNDENNTTPSLTSTNVVEVVFSPSGFGDLGYNDIILTGLEESRKRLGFDVMMHVPASVEDGIAIYNKWAQKTAKDERRLFIFASNQYESALRNSSVRPSDANSSVLLYETHEPIDGVYTFRIGMYGAAYLIGAYTALTNKDESDYKAAVLAANPFDRNVDGAAQGFRDGFIEAGGADATISYISDRDGDGYNMPNEAYALCNRLYESGHTFFFPVAGGSNKAVYQFSRNQGVYTAGIDGDMSAYSGLMNCSLVKNIGSATNDFIALWLDKKEIPQHQDFLWDSGYVNVIYCHDWKETDAQGIETFKNNILGKETKYEKSK</sequence>
<evidence type="ECO:0000313" key="4">
    <source>
        <dbReference type="Proteomes" id="UP001200470"/>
    </source>
</evidence>
<dbReference type="PROSITE" id="PS51257">
    <property type="entry name" value="PROKAR_LIPOPROTEIN"/>
    <property type="match status" value="1"/>
</dbReference>
<dbReference type="EMBL" id="JADYTN010000017">
    <property type="protein sequence ID" value="MCF2564115.1"/>
    <property type="molecule type" value="Genomic_DNA"/>
</dbReference>
<gene>
    <name evidence="3" type="ORF">I6E12_08320</name>
</gene>
<comment type="caution">
    <text evidence="3">The sequence shown here is derived from an EMBL/GenBank/DDBJ whole genome shotgun (WGS) entry which is preliminary data.</text>
</comment>
<protein>
    <submittedName>
        <fullName evidence="3">BMP family ABC transporter substrate-binding protein</fullName>
    </submittedName>
</protein>